<organism evidence="3 4">
    <name type="scientific">Frankliniella occidentalis</name>
    <name type="common">Western flower thrips</name>
    <name type="synonym">Euthrips occidentalis</name>
    <dbReference type="NCBI Taxonomy" id="133901"/>
    <lineage>
        <taxon>Eukaryota</taxon>
        <taxon>Metazoa</taxon>
        <taxon>Ecdysozoa</taxon>
        <taxon>Arthropoda</taxon>
        <taxon>Hexapoda</taxon>
        <taxon>Insecta</taxon>
        <taxon>Pterygota</taxon>
        <taxon>Neoptera</taxon>
        <taxon>Paraneoptera</taxon>
        <taxon>Thysanoptera</taxon>
        <taxon>Terebrantia</taxon>
        <taxon>Thripoidea</taxon>
        <taxon>Thripidae</taxon>
        <taxon>Frankliniella</taxon>
    </lineage>
</organism>
<feature type="chain" id="PRO_5026736949" evidence="2">
    <location>
        <begin position="20"/>
        <end position="102"/>
    </location>
</feature>
<feature type="signal peptide" evidence="2">
    <location>
        <begin position="1"/>
        <end position="19"/>
    </location>
</feature>
<accession>A0A6J1SY93</accession>
<evidence type="ECO:0000256" key="1">
    <source>
        <dbReference type="SAM" id="Phobius"/>
    </source>
</evidence>
<dbReference type="Proteomes" id="UP000504606">
    <property type="component" value="Unplaced"/>
</dbReference>
<name>A0A6J1SY93_FRAOC</name>
<keyword evidence="2" id="KW-0732">Signal</keyword>
<feature type="transmembrane region" description="Helical" evidence="1">
    <location>
        <begin position="79"/>
        <end position="100"/>
    </location>
</feature>
<keyword evidence="1" id="KW-1133">Transmembrane helix</keyword>
<reference evidence="4" key="1">
    <citation type="submission" date="2025-08" db="UniProtKB">
        <authorList>
            <consortium name="RefSeq"/>
        </authorList>
    </citation>
    <scope>IDENTIFICATION</scope>
    <source>
        <tissue evidence="4">Whole organism</tissue>
    </source>
</reference>
<dbReference type="AlphaFoldDB" id="A0A6J1SY93"/>
<evidence type="ECO:0000313" key="3">
    <source>
        <dbReference type="Proteomes" id="UP000504606"/>
    </source>
</evidence>
<keyword evidence="3" id="KW-1185">Reference proteome</keyword>
<evidence type="ECO:0000256" key="2">
    <source>
        <dbReference type="SAM" id="SignalP"/>
    </source>
</evidence>
<evidence type="ECO:0000313" key="4">
    <source>
        <dbReference type="RefSeq" id="XP_026285903.1"/>
    </source>
</evidence>
<dbReference type="RefSeq" id="XP_026285903.1">
    <property type="nucleotide sequence ID" value="XM_026430118.2"/>
</dbReference>
<dbReference type="GeneID" id="113211667"/>
<keyword evidence="1" id="KW-0472">Membrane</keyword>
<proteinExistence type="predicted"/>
<feature type="transmembrane region" description="Helical" evidence="1">
    <location>
        <begin position="52"/>
        <end position="72"/>
    </location>
</feature>
<keyword evidence="1" id="KW-0812">Transmembrane</keyword>
<gene>
    <name evidence="4" type="primary">LOC113211667</name>
</gene>
<dbReference type="KEGG" id="foc:113211667"/>
<protein>
    <submittedName>
        <fullName evidence="4">Uncharacterized protein LOC113211667</fullName>
    </submittedName>
</protein>
<sequence length="102" mass="10509">MKSLLCVVLALGCLASAQAAAVSERDTLFELVPQDSSIGQCVLGFGTALYEGLQAVAGFFTICLAIPVFGLIIAPIIAIVGIVTMPVAVFLDMLICLGIIHG</sequence>